<dbReference type="SUPFAM" id="SSF49265">
    <property type="entry name" value="Fibronectin type III"/>
    <property type="match status" value="1"/>
</dbReference>
<sequence length="76" mass="8228">MTRVSGESIAMGELSGYKISYGRDPEALDEEVTIDEASTTSHTIENLSQGKWYFAVQAVDTEGLESPLSTVVTKSI</sequence>
<dbReference type="Gene3D" id="2.60.40.10">
    <property type="entry name" value="Immunoglobulins"/>
    <property type="match status" value="1"/>
</dbReference>
<protein>
    <submittedName>
        <fullName evidence="1">Fibronectin type III domain-containing protein</fullName>
    </submittedName>
</protein>
<organism evidence="1 2">
    <name type="scientific">Marinobacter nanhaiticus D15-8W</name>
    <dbReference type="NCBI Taxonomy" id="626887"/>
    <lineage>
        <taxon>Bacteria</taxon>
        <taxon>Pseudomonadati</taxon>
        <taxon>Pseudomonadota</taxon>
        <taxon>Gammaproteobacteria</taxon>
        <taxon>Pseudomonadales</taxon>
        <taxon>Marinobacteraceae</taxon>
        <taxon>Marinobacter</taxon>
    </lineage>
</organism>
<dbReference type="CDD" id="cd00063">
    <property type="entry name" value="FN3"/>
    <property type="match status" value="1"/>
</dbReference>
<dbReference type="EMBL" id="APLQ01000014">
    <property type="protein sequence ID" value="RDW95430.1"/>
    <property type="molecule type" value="Genomic_DNA"/>
</dbReference>
<dbReference type="OrthoDB" id="6371650at2"/>
<proteinExistence type="predicted"/>
<dbReference type="STRING" id="626887.J057_18705"/>
<dbReference type="InterPro" id="IPR003961">
    <property type="entry name" value="FN3_dom"/>
</dbReference>
<dbReference type="InterPro" id="IPR013783">
    <property type="entry name" value="Ig-like_fold"/>
</dbReference>
<evidence type="ECO:0000313" key="1">
    <source>
        <dbReference type="EMBL" id="RDW95430.1"/>
    </source>
</evidence>
<reference evidence="1 2" key="1">
    <citation type="journal article" date="2013" name="Genome Announc.">
        <title>Genome Sequence of the Polycyclic Aromatic Hydrocarbon-Degrading Bacterium Strain Marinobacter nanhaiticus D15-8WT.</title>
        <authorList>
            <person name="Cui Z."/>
            <person name="Gao W."/>
            <person name="Li Q."/>
            <person name="Xu G."/>
            <person name="Zheng L."/>
        </authorList>
    </citation>
    <scope>NUCLEOTIDE SEQUENCE [LARGE SCALE GENOMIC DNA]</scope>
    <source>
        <strain evidence="1 2">D15-8W</strain>
    </source>
</reference>
<comment type="caution">
    <text evidence="1">The sequence shown here is derived from an EMBL/GenBank/DDBJ whole genome shotgun (WGS) entry which is preliminary data.</text>
</comment>
<dbReference type="InterPro" id="IPR036116">
    <property type="entry name" value="FN3_sf"/>
</dbReference>
<keyword evidence="2" id="KW-1185">Reference proteome</keyword>
<dbReference type="AlphaFoldDB" id="A0A371CG98"/>
<dbReference type="Proteomes" id="UP000013165">
    <property type="component" value="Unassembled WGS sequence"/>
</dbReference>
<name>A0A371CG98_9GAMM</name>
<gene>
    <name evidence="1" type="ORF">J057_24505</name>
</gene>
<accession>A0A371CG98</accession>
<evidence type="ECO:0000313" key="2">
    <source>
        <dbReference type="Proteomes" id="UP000013165"/>
    </source>
</evidence>